<dbReference type="CDD" id="cd15489">
    <property type="entry name" value="PHD_SF"/>
    <property type="match status" value="1"/>
</dbReference>
<gene>
    <name evidence="2" type="ORF">HHI36_000030</name>
</gene>
<protein>
    <recommendedName>
        <fullName evidence="4">Zinc finger PHD-type domain-containing protein</fullName>
    </recommendedName>
</protein>
<dbReference type="InterPro" id="IPR011011">
    <property type="entry name" value="Znf_FYVE_PHD"/>
</dbReference>
<sequence>MPSCHSCSRAISTDAENICCSSCGNFFHLHCANIASNVYESTKLGRNGHANIVHPPDASRGGPRLSDCESHISSLSTEVSEIKVSISDVQNQAAILSTDVTSLQSSTNHIDSIEILDRIRRSHNIIIRHVPDKQDSASDDITVRAIVDFLSPGSSQHIVATSRLGDAEKRMPRLLLVTFSNPIITRKLLRNKKMLSTTANFRTFSISDDVSPQQANILKKAREEFQLRQSSGENQLDNALPERHSHSS</sequence>
<dbReference type="SUPFAM" id="SSF57903">
    <property type="entry name" value="FYVE/PHD zinc finger"/>
    <property type="match status" value="1"/>
</dbReference>
<dbReference type="Gene3D" id="3.30.40.10">
    <property type="entry name" value="Zinc/RING finger domain, C3HC4 (zinc finger)"/>
    <property type="match status" value="1"/>
</dbReference>
<accession>A0ABD2P3S6</accession>
<proteinExistence type="predicted"/>
<organism evidence="2 3">
    <name type="scientific">Cryptolaemus montrouzieri</name>
    <dbReference type="NCBI Taxonomy" id="559131"/>
    <lineage>
        <taxon>Eukaryota</taxon>
        <taxon>Metazoa</taxon>
        <taxon>Ecdysozoa</taxon>
        <taxon>Arthropoda</taxon>
        <taxon>Hexapoda</taxon>
        <taxon>Insecta</taxon>
        <taxon>Pterygota</taxon>
        <taxon>Neoptera</taxon>
        <taxon>Endopterygota</taxon>
        <taxon>Coleoptera</taxon>
        <taxon>Polyphaga</taxon>
        <taxon>Cucujiformia</taxon>
        <taxon>Coccinelloidea</taxon>
        <taxon>Coccinellidae</taxon>
        <taxon>Scymninae</taxon>
        <taxon>Scymnini</taxon>
        <taxon>Cryptolaemus</taxon>
    </lineage>
</organism>
<reference evidence="2 3" key="1">
    <citation type="journal article" date="2021" name="BMC Biol.">
        <title>Horizontally acquired antibacterial genes associated with adaptive radiation of ladybird beetles.</title>
        <authorList>
            <person name="Li H.S."/>
            <person name="Tang X.F."/>
            <person name="Huang Y.H."/>
            <person name="Xu Z.Y."/>
            <person name="Chen M.L."/>
            <person name="Du X.Y."/>
            <person name="Qiu B.Y."/>
            <person name="Chen P.T."/>
            <person name="Zhang W."/>
            <person name="Slipinski A."/>
            <person name="Escalona H.E."/>
            <person name="Waterhouse R.M."/>
            <person name="Zwick A."/>
            <person name="Pang H."/>
        </authorList>
    </citation>
    <scope>NUCLEOTIDE SEQUENCE [LARGE SCALE GENOMIC DNA]</scope>
    <source>
        <strain evidence="2">SYSU2018</strain>
    </source>
</reference>
<evidence type="ECO:0008006" key="4">
    <source>
        <dbReference type="Google" id="ProtNLM"/>
    </source>
</evidence>
<dbReference type="EMBL" id="JABFTP020000185">
    <property type="protein sequence ID" value="KAL3285498.1"/>
    <property type="molecule type" value="Genomic_DNA"/>
</dbReference>
<comment type="caution">
    <text evidence="2">The sequence shown here is derived from an EMBL/GenBank/DDBJ whole genome shotgun (WGS) entry which is preliminary data.</text>
</comment>
<evidence type="ECO:0000313" key="3">
    <source>
        <dbReference type="Proteomes" id="UP001516400"/>
    </source>
</evidence>
<evidence type="ECO:0000256" key="1">
    <source>
        <dbReference type="SAM" id="MobiDB-lite"/>
    </source>
</evidence>
<feature type="region of interest" description="Disordered" evidence="1">
    <location>
        <begin position="228"/>
        <end position="248"/>
    </location>
</feature>
<dbReference type="Proteomes" id="UP001516400">
    <property type="component" value="Unassembled WGS sequence"/>
</dbReference>
<name>A0ABD2P3S6_9CUCU</name>
<evidence type="ECO:0000313" key="2">
    <source>
        <dbReference type="EMBL" id="KAL3285498.1"/>
    </source>
</evidence>
<keyword evidence="3" id="KW-1185">Reference proteome</keyword>
<dbReference type="InterPro" id="IPR013083">
    <property type="entry name" value="Znf_RING/FYVE/PHD"/>
</dbReference>
<dbReference type="AlphaFoldDB" id="A0ABD2P3S6"/>
<feature type="compositionally biased region" description="Polar residues" evidence="1">
    <location>
        <begin position="228"/>
        <end position="237"/>
    </location>
</feature>